<dbReference type="InterPro" id="IPR000847">
    <property type="entry name" value="LysR_HTH_N"/>
</dbReference>
<protein>
    <submittedName>
        <fullName evidence="6">LysR family transcriptional regulator</fullName>
    </submittedName>
</protein>
<feature type="region of interest" description="Disordered" evidence="4">
    <location>
        <begin position="297"/>
        <end position="319"/>
    </location>
</feature>
<keyword evidence="7" id="KW-1185">Reference proteome</keyword>
<dbReference type="InterPro" id="IPR005119">
    <property type="entry name" value="LysR_subst-bd"/>
</dbReference>
<dbReference type="PANTHER" id="PTHR30419">
    <property type="entry name" value="HTH-TYPE TRANSCRIPTIONAL REGULATOR YBHD"/>
    <property type="match status" value="1"/>
</dbReference>
<evidence type="ECO:0000313" key="7">
    <source>
        <dbReference type="Proteomes" id="UP001595848"/>
    </source>
</evidence>
<reference evidence="7" key="1">
    <citation type="journal article" date="2019" name="Int. J. Syst. Evol. Microbiol.">
        <title>The Global Catalogue of Microorganisms (GCM) 10K type strain sequencing project: providing services to taxonomists for standard genome sequencing and annotation.</title>
        <authorList>
            <consortium name="The Broad Institute Genomics Platform"/>
            <consortium name="The Broad Institute Genome Sequencing Center for Infectious Disease"/>
            <person name="Wu L."/>
            <person name="Ma J."/>
        </authorList>
    </citation>
    <scope>NUCLEOTIDE SEQUENCE [LARGE SCALE GENOMIC DNA]</scope>
    <source>
        <strain evidence="7">LMG 24813</strain>
    </source>
</reference>
<evidence type="ECO:0000259" key="5">
    <source>
        <dbReference type="PROSITE" id="PS50931"/>
    </source>
</evidence>
<evidence type="ECO:0000256" key="3">
    <source>
        <dbReference type="ARBA" id="ARBA00023163"/>
    </source>
</evidence>
<evidence type="ECO:0000313" key="6">
    <source>
        <dbReference type="EMBL" id="MFC4199953.1"/>
    </source>
</evidence>
<proteinExistence type="predicted"/>
<keyword evidence="1" id="KW-0805">Transcription regulation</keyword>
<evidence type="ECO:0000256" key="4">
    <source>
        <dbReference type="SAM" id="MobiDB-lite"/>
    </source>
</evidence>
<dbReference type="Pfam" id="PF03466">
    <property type="entry name" value="LysR_substrate"/>
    <property type="match status" value="1"/>
</dbReference>
<evidence type="ECO:0000256" key="1">
    <source>
        <dbReference type="ARBA" id="ARBA00023015"/>
    </source>
</evidence>
<comment type="caution">
    <text evidence="6">The sequence shown here is derived from an EMBL/GenBank/DDBJ whole genome shotgun (WGS) entry which is preliminary data.</text>
</comment>
<dbReference type="Proteomes" id="UP001595848">
    <property type="component" value="Unassembled WGS sequence"/>
</dbReference>
<accession>A0ABV8NVT1</accession>
<evidence type="ECO:0000256" key="2">
    <source>
        <dbReference type="ARBA" id="ARBA00023125"/>
    </source>
</evidence>
<gene>
    <name evidence="6" type="ORF">ACFOY1_03210</name>
</gene>
<organism evidence="6 7">
    <name type="scientific">Candidimonas humi</name>
    <dbReference type="NCBI Taxonomy" id="683355"/>
    <lineage>
        <taxon>Bacteria</taxon>
        <taxon>Pseudomonadati</taxon>
        <taxon>Pseudomonadota</taxon>
        <taxon>Betaproteobacteria</taxon>
        <taxon>Burkholderiales</taxon>
        <taxon>Alcaligenaceae</taxon>
        <taxon>Candidimonas</taxon>
    </lineage>
</organism>
<sequence length="319" mass="34612">MTPEVTLRQLRAFMAVLERGSFSEAAEAMHLSQAALSGLVKELEGRLGVRLLDRNTRSVGASVVGAAFEPMVRRVLADLDEALKNITNLKELRRGLVRVAAPETLSCTLLPELIAGYGQRHPGVDIRFDDVPIEGVLAGLHDGSADIGFGPAGVLTDEAVHAHLIRIDPLWVALRPDDPLAASAAVKWKDLRERQLINYMPNLALNVLSNVPPRYHPRDIMAVHRVNTALSMLRVRPGYAICPSMARSLVEGFGLAFRPLLQPTVTWRIAIFARERSCLSPAVESFLDYTLETAADANGDASPRPGGPRKAVAAGISNK</sequence>
<dbReference type="InterPro" id="IPR050950">
    <property type="entry name" value="HTH-type_LysR_regulators"/>
</dbReference>
<dbReference type="EMBL" id="JBHSBV010000001">
    <property type="protein sequence ID" value="MFC4199953.1"/>
    <property type="molecule type" value="Genomic_DNA"/>
</dbReference>
<keyword evidence="3" id="KW-0804">Transcription</keyword>
<feature type="domain" description="HTH lysR-type" evidence="5">
    <location>
        <begin position="5"/>
        <end position="62"/>
    </location>
</feature>
<dbReference type="PROSITE" id="PS50931">
    <property type="entry name" value="HTH_LYSR"/>
    <property type="match status" value="1"/>
</dbReference>
<dbReference type="RefSeq" id="WP_217966380.1">
    <property type="nucleotide sequence ID" value="NZ_JAHTBN010000013.1"/>
</dbReference>
<keyword evidence="2" id="KW-0238">DNA-binding</keyword>
<name>A0ABV8NVT1_9BURK</name>
<dbReference type="PANTHER" id="PTHR30419:SF8">
    <property type="entry name" value="NITROGEN ASSIMILATION TRANSCRIPTIONAL ACTIVATOR-RELATED"/>
    <property type="match status" value="1"/>
</dbReference>
<dbReference type="Pfam" id="PF00126">
    <property type="entry name" value="HTH_1"/>
    <property type="match status" value="1"/>
</dbReference>